<sequence length="299" mass="33791">MKNKSKLISISVEKVGVCGSDKQKILQNSLSVKYLGHEIIGIDNSLKKYVAVNPNIHCGTCFYCRRKEFNLCSNVKAIGNNIEGGLKGTLQIPIDNLLYLESNNVKYTLLDPLAVIIHGLSLINIKEEDSVLIIGNGTLAKILIWILNKKNITPSLVNRRGCIENPKGTLKTNETYKYTKVISKKFKYTFEIVGYEQVDSIETAISNTQKNGYIVCFGVFPKGYYAPIELRSLFENEIKIQGVRSFNPKDFKIAKKILDDTHDEILDVINIKHTKFVSYEQLLIESKIKNVDKLIVDLK</sequence>
<reference evidence="3 4" key="1">
    <citation type="submission" date="2024-03" db="EMBL/GenBank/DDBJ databases">
        <title>The Genome Sequence of Enterococcus sp. DIV2402.</title>
        <authorList>
            <consortium name="The Broad Institute Genomics Platform"/>
            <consortium name="The Broad Institute Microbial Omics Core"/>
            <consortium name="The Broad Institute Genomic Center for Infectious Diseases"/>
            <person name="Earl A."/>
            <person name="Manson A."/>
            <person name="Gilmore M."/>
            <person name="Schwartman J."/>
            <person name="Shea T."/>
            <person name="Abouelleil A."/>
            <person name="Cao P."/>
            <person name="Chapman S."/>
            <person name="Cusick C."/>
            <person name="Young S."/>
            <person name="Neafsey D."/>
            <person name="Nusbaum C."/>
            <person name="Birren B."/>
        </authorList>
    </citation>
    <scope>NUCLEOTIDE SEQUENCE [LARGE SCALE GENOMIC DNA]</scope>
    <source>
        <strain evidence="3 4">DIV2402</strain>
    </source>
</reference>
<keyword evidence="4" id="KW-1185">Reference proteome</keyword>
<dbReference type="PANTHER" id="PTHR43401">
    <property type="entry name" value="L-THREONINE 3-DEHYDROGENASE"/>
    <property type="match status" value="1"/>
</dbReference>
<dbReference type="PANTHER" id="PTHR43401:SF2">
    <property type="entry name" value="L-THREONINE 3-DEHYDROGENASE"/>
    <property type="match status" value="1"/>
</dbReference>
<protein>
    <recommendedName>
        <fullName evidence="2">Alcohol dehydrogenase-like N-terminal domain-containing protein</fullName>
    </recommendedName>
</protein>
<dbReference type="Gene3D" id="3.40.50.720">
    <property type="entry name" value="NAD(P)-binding Rossmann-like Domain"/>
    <property type="match status" value="1"/>
</dbReference>
<dbReference type="RefSeq" id="WP_207940477.1">
    <property type="nucleotide sequence ID" value="NZ_CP147251.1"/>
</dbReference>
<feature type="domain" description="Alcohol dehydrogenase-like N-terminal" evidence="2">
    <location>
        <begin position="8"/>
        <end position="98"/>
    </location>
</feature>
<dbReference type="SUPFAM" id="SSF50129">
    <property type="entry name" value="GroES-like"/>
    <property type="match status" value="1"/>
</dbReference>
<name>A0ABZ2SPC2_9ENTE</name>
<evidence type="ECO:0000313" key="4">
    <source>
        <dbReference type="Proteomes" id="UP000664701"/>
    </source>
</evidence>
<dbReference type="Proteomes" id="UP000664701">
    <property type="component" value="Chromosome"/>
</dbReference>
<keyword evidence="1" id="KW-0560">Oxidoreductase</keyword>
<dbReference type="InterPro" id="IPR036291">
    <property type="entry name" value="NAD(P)-bd_dom_sf"/>
</dbReference>
<dbReference type="InterPro" id="IPR050129">
    <property type="entry name" value="Zn_alcohol_dh"/>
</dbReference>
<evidence type="ECO:0000259" key="2">
    <source>
        <dbReference type="Pfam" id="PF08240"/>
    </source>
</evidence>
<dbReference type="SUPFAM" id="SSF51735">
    <property type="entry name" value="NAD(P)-binding Rossmann-fold domains"/>
    <property type="match status" value="1"/>
</dbReference>
<organism evidence="3 4">
    <name type="scientific">Candidatus Enterococcus lowellii</name>
    <dbReference type="NCBI Taxonomy" id="2230877"/>
    <lineage>
        <taxon>Bacteria</taxon>
        <taxon>Bacillati</taxon>
        <taxon>Bacillota</taxon>
        <taxon>Bacilli</taxon>
        <taxon>Lactobacillales</taxon>
        <taxon>Enterococcaceae</taxon>
        <taxon>Enterococcus</taxon>
    </lineage>
</organism>
<dbReference type="InterPro" id="IPR011032">
    <property type="entry name" value="GroES-like_sf"/>
</dbReference>
<dbReference type="InterPro" id="IPR013154">
    <property type="entry name" value="ADH-like_N"/>
</dbReference>
<evidence type="ECO:0000313" key="3">
    <source>
        <dbReference type="EMBL" id="WYJ77388.1"/>
    </source>
</evidence>
<gene>
    <name evidence="3" type="ORF">DOK78_002026</name>
</gene>
<evidence type="ECO:0000256" key="1">
    <source>
        <dbReference type="ARBA" id="ARBA00023002"/>
    </source>
</evidence>
<dbReference type="Gene3D" id="3.90.180.10">
    <property type="entry name" value="Medium-chain alcohol dehydrogenases, catalytic domain"/>
    <property type="match status" value="1"/>
</dbReference>
<dbReference type="Pfam" id="PF08240">
    <property type="entry name" value="ADH_N"/>
    <property type="match status" value="1"/>
</dbReference>
<proteinExistence type="predicted"/>
<dbReference type="EMBL" id="CP147251">
    <property type="protein sequence ID" value="WYJ77388.1"/>
    <property type="molecule type" value="Genomic_DNA"/>
</dbReference>
<accession>A0ABZ2SPC2</accession>